<feature type="coiled-coil region" evidence="2">
    <location>
        <begin position="74"/>
        <end position="101"/>
    </location>
</feature>
<evidence type="ECO:0000313" key="5">
    <source>
        <dbReference type="EMBL" id="TFE89385.1"/>
    </source>
</evidence>
<dbReference type="CDD" id="cd12797">
    <property type="entry name" value="M23_peptidase"/>
    <property type="match status" value="1"/>
</dbReference>
<evidence type="ECO:0000256" key="1">
    <source>
        <dbReference type="ARBA" id="ARBA00022729"/>
    </source>
</evidence>
<dbReference type="PANTHER" id="PTHR21666">
    <property type="entry name" value="PEPTIDASE-RELATED"/>
    <property type="match status" value="1"/>
</dbReference>
<keyword evidence="3" id="KW-0472">Membrane</keyword>
<evidence type="ECO:0000259" key="4">
    <source>
        <dbReference type="Pfam" id="PF01551"/>
    </source>
</evidence>
<evidence type="ECO:0000256" key="3">
    <source>
        <dbReference type="SAM" id="Phobius"/>
    </source>
</evidence>
<dbReference type="InterPro" id="IPR011055">
    <property type="entry name" value="Dup_hybrid_motif"/>
</dbReference>
<dbReference type="SUPFAM" id="SSF51261">
    <property type="entry name" value="Duplicated hybrid motif"/>
    <property type="match status" value="1"/>
</dbReference>
<dbReference type="EMBL" id="MYFO01000007">
    <property type="protein sequence ID" value="TFE89385.1"/>
    <property type="molecule type" value="Genomic_DNA"/>
</dbReference>
<dbReference type="Gene3D" id="2.70.70.10">
    <property type="entry name" value="Glucose Permease (Domain IIA)"/>
    <property type="match status" value="1"/>
</dbReference>
<dbReference type="InterPro" id="IPR016047">
    <property type="entry name" value="M23ase_b-sheet_dom"/>
</dbReference>
<keyword evidence="1" id="KW-0732">Signal</keyword>
<comment type="caution">
    <text evidence="5">The sequence shown here is derived from an EMBL/GenBank/DDBJ whole genome shotgun (WGS) entry which is preliminary data.</text>
</comment>
<proteinExistence type="predicted"/>
<evidence type="ECO:0000256" key="2">
    <source>
        <dbReference type="SAM" id="Coils"/>
    </source>
</evidence>
<reference evidence="5 6" key="1">
    <citation type="submission" date="2017-03" db="EMBL/GenBank/DDBJ databases">
        <title>Isolation of Levoglucosan Utilizing Bacteria.</title>
        <authorList>
            <person name="Arya A.S."/>
        </authorList>
    </citation>
    <scope>NUCLEOTIDE SEQUENCE [LARGE SCALE GENOMIC DNA]</scope>
    <source>
        <strain evidence="5 6">MEC069</strain>
    </source>
</reference>
<keyword evidence="2" id="KW-0175">Coiled coil</keyword>
<keyword evidence="3" id="KW-1133">Transmembrane helix</keyword>
<keyword evidence="3" id="KW-0812">Transmembrane</keyword>
<protein>
    <submittedName>
        <fullName evidence="5">Peptidase M23</fullName>
    </submittedName>
</protein>
<dbReference type="GO" id="GO:0004222">
    <property type="term" value="F:metalloendopeptidase activity"/>
    <property type="evidence" value="ECO:0007669"/>
    <property type="project" value="TreeGrafter"/>
</dbReference>
<feature type="domain" description="M23ase beta-sheet core" evidence="4">
    <location>
        <begin position="215"/>
        <end position="309"/>
    </location>
</feature>
<dbReference type="Pfam" id="PF01551">
    <property type="entry name" value="Peptidase_M23"/>
    <property type="match status" value="1"/>
</dbReference>
<keyword evidence="6" id="KW-1185">Reference proteome</keyword>
<organism evidence="5 6">
    <name type="scientific">Paenibacillus athensensis</name>
    <dbReference type="NCBI Taxonomy" id="1967502"/>
    <lineage>
        <taxon>Bacteria</taxon>
        <taxon>Bacillati</taxon>
        <taxon>Bacillota</taxon>
        <taxon>Bacilli</taxon>
        <taxon>Bacillales</taxon>
        <taxon>Paenibacillaceae</taxon>
        <taxon>Paenibacillus</taxon>
    </lineage>
</organism>
<dbReference type="Proteomes" id="UP000298246">
    <property type="component" value="Unassembled WGS sequence"/>
</dbReference>
<dbReference type="OrthoDB" id="9805799at2"/>
<dbReference type="AlphaFoldDB" id="A0A4Y8Q6M2"/>
<name>A0A4Y8Q6M2_9BACL</name>
<evidence type="ECO:0000313" key="6">
    <source>
        <dbReference type="Proteomes" id="UP000298246"/>
    </source>
</evidence>
<dbReference type="InterPro" id="IPR050570">
    <property type="entry name" value="Cell_wall_metabolism_enzyme"/>
</dbReference>
<gene>
    <name evidence="5" type="ORF">B5M42_07305</name>
</gene>
<accession>A0A4Y8Q6M2</accession>
<feature type="transmembrane region" description="Helical" evidence="3">
    <location>
        <begin position="20"/>
        <end position="41"/>
    </location>
</feature>
<dbReference type="PANTHER" id="PTHR21666:SF289">
    <property type="entry name" value="L-ALA--D-GLU ENDOPEPTIDASE"/>
    <property type="match status" value="1"/>
</dbReference>
<sequence>MIIPGANRRTVRLQLPQSSLYVVPGTLLLVVIGFFVTIFVMNSHFHHTTDSMQSSFDGQERLLADQITLKDNELEQLQGDLIDMSQQAAEFRAKLEDIKKLQKVVELMTHTQGTSKSSADPAIPPAAGVAKDVGGAETAVTPEEVARMVSETRHGLSALVADVNDTLASLTDAEARLQEAERLQRITPTLYPADSRTVTSGFGIRRDPFTQRPAMHAGIDFDGELNDPVYATAEGTVVEAGFDSLHGNHIILDHTRGLQTEYMHMTKLLVKAGQAVAKGQQIGLIGSTGRSTGTHLHYEVHRYGVQIDPAPFLISDRKDER</sequence>